<evidence type="ECO:0000256" key="1">
    <source>
        <dbReference type="ARBA" id="ARBA00023157"/>
    </source>
</evidence>
<dbReference type="PROSITE" id="PS50923">
    <property type="entry name" value="SUSHI"/>
    <property type="match status" value="1"/>
</dbReference>
<accession>H2XZZ1</accession>
<evidence type="ECO:0000256" key="2">
    <source>
        <dbReference type="PROSITE-ProRule" id="PRU00302"/>
    </source>
</evidence>
<organism evidence="4 5">
    <name type="scientific">Ciona intestinalis</name>
    <name type="common">Transparent sea squirt</name>
    <name type="synonym">Ascidia intestinalis</name>
    <dbReference type="NCBI Taxonomy" id="7719"/>
    <lineage>
        <taxon>Eukaryota</taxon>
        <taxon>Metazoa</taxon>
        <taxon>Chordata</taxon>
        <taxon>Tunicata</taxon>
        <taxon>Ascidiacea</taxon>
        <taxon>Phlebobranchia</taxon>
        <taxon>Cionidae</taxon>
        <taxon>Ciona</taxon>
    </lineage>
</organism>
<dbReference type="SUPFAM" id="SSF57535">
    <property type="entry name" value="Complement control module/SCR domain"/>
    <property type="match status" value="1"/>
</dbReference>
<dbReference type="HOGENOM" id="CLU_2412568_0_0_1"/>
<dbReference type="AlphaFoldDB" id="H2XZZ1"/>
<dbReference type="InterPro" id="IPR035976">
    <property type="entry name" value="Sushi/SCR/CCP_sf"/>
</dbReference>
<evidence type="ECO:0000313" key="4">
    <source>
        <dbReference type="Ensembl" id="ENSCINP00000035225.1"/>
    </source>
</evidence>
<reference evidence="4" key="2">
    <citation type="journal article" date="2008" name="Genome Biol.">
        <title>Improved genome assembly and evidence-based global gene model set for the chordate Ciona intestinalis: new insight into intron and operon populations.</title>
        <authorList>
            <person name="Satou Y."/>
            <person name="Mineta K."/>
            <person name="Ogasawara M."/>
            <person name="Sasakura Y."/>
            <person name="Shoguchi E."/>
            <person name="Ueno K."/>
            <person name="Yamada L."/>
            <person name="Matsumoto J."/>
            <person name="Wasserscheid J."/>
            <person name="Dewar K."/>
            <person name="Wiley G.B."/>
            <person name="Macmil S.L."/>
            <person name="Roe B.A."/>
            <person name="Zeller R.W."/>
            <person name="Hastings K.E."/>
            <person name="Lemaire P."/>
            <person name="Lindquist E."/>
            <person name="Endo T."/>
            <person name="Hotta K."/>
            <person name="Inaba K."/>
        </authorList>
    </citation>
    <scope>NUCLEOTIDE SEQUENCE [LARGE SCALE GENOMIC DNA]</scope>
    <source>
        <strain evidence="4">wild type</strain>
    </source>
</reference>
<evidence type="ECO:0000259" key="3">
    <source>
        <dbReference type="PROSITE" id="PS50923"/>
    </source>
</evidence>
<dbReference type="EMBL" id="EAAA01001497">
    <property type="status" value="NOT_ANNOTATED_CDS"/>
    <property type="molecule type" value="Genomic_DNA"/>
</dbReference>
<reference evidence="4" key="3">
    <citation type="submission" date="2025-08" db="UniProtKB">
        <authorList>
            <consortium name="Ensembl"/>
        </authorList>
    </citation>
    <scope>IDENTIFICATION</scope>
</reference>
<dbReference type="Proteomes" id="UP000008144">
    <property type="component" value="Chromosome 2"/>
</dbReference>
<keyword evidence="1" id="KW-1015">Disulfide bond</keyword>
<keyword evidence="5" id="KW-1185">Reference proteome</keyword>
<comment type="caution">
    <text evidence="2">Lacks conserved residue(s) required for the propagation of feature annotation.</text>
</comment>
<protein>
    <recommendedName>
        <fullName evidence="3">Sushi domain-containing protein</fullName>
    </recommendedName>
</protein>
<dbReference type="InParanoid" id="H2XZZ1"/>
<name>H2XZZ1_CIOIN</name>
<dbReference type="GeneTree" id="ENSGT00920000149727"/>
<dbReference type="InterPro" id="IPR000436">
    <property type="entry name" value="Sushi_SCR_CCP_dom"/>
</dbReference>
<sequence length="92" mass="9621">MCGNDGNWTITPQSPCPALCPVSDITSSPGRCTTATGDMLEGQNITVTCCSGYEGASTMSICTSDRSWSNLPTCTKAGIEVKEVTRSNIVIP</sequence>
<dbReference type="Ensembl" id="ENSCINT00000036653.1">
    <property type="protein sequence ID" value="ENSCINP00000035225.1"/>
    <property type="gene ID" value="ENSCING00000021542.1"/>
</dbReference>
<dbReference type="Gene3D" id="2.10.70.10">
    <property type="entry name" value="Complement Module, domain 1"/>
    <property type="match status" value="1"/>
</dbReference>
<reference evidence="5" key="1">
    <citation type="journal article" date="2002" name="Science">
        <title>The draft genome of Ciona intestinalis: insights into chordate and vertebrate origins.</title>
        <authorList>
            <person name="Dehal P."/>
            <person name="Satou Y."/>
            <person name="Campbell R.K."/>
            <person name="Chapman J."/>
            <person name="Degnan B."/>
            <person name="De Tomaso A."/>
            <person name="Davidson B."/>
            <person name="Di Gregorio A."/>
            <person name="Gelpke M."/>
            <person name="Goodstein D.M."/>
            <person name="Harafuji N."/>
            <person name="Hastings K.E."/>
            <person name="Ho I."/>
            <person name="Hotta K."/>
            <person name="Huang W."/>
            <person name="Kawashima T."/>
            <person name="Lemaire P."/>
            <person name="Martinez D."/>
            <person name="Meinertzhagen I.A."/>
            <person name="Necula S."/>
            <person name="Nonaka M."/>
            <person name="Putnam N."/>
            <person name="Rash S."/>
            <person name="Saiga H."/>
            <person name="Satake M."/>
            <person name="Terry A."/>
            <person name="Yamada L."/>
            <person name="Wang H.G."/>
            <person name="Awazu S."/>
            <person name="Azumi K."/>
            <person name="Boore J."/>
            <person name="Branno M."/>
            <person name="Chin-Bow S."/>
            <person name="DeSantis R."/>
            <person name="Doyle S."/>
            <person name="Francino P."/>
            <person name="Keys D.N."/>
            <person name="Haga S."/>
            <person name="Hayashi H."/>
            <person name="Hino K."/>
            <person name="Imai K.S."/>
            <person name="Inaba K."/>
            <person name="Kano S."/>
            <person name="Kobayashi K."/>
            <person name="Kobayashi M."/>
            <person name="Lee B.I."/>
            <person name="Makabe K.W."/>
            <person name="Manohar C."/>
            <person name="Matassi G."/>
            <person name="Medina M."/>
            <person name="Mochizuki Y."/>
            <person name="Mount S."/>
            <person name="Morishita T."/>
            <person name="Miura S."/>
            <person name="Nakayama A."/>
            <person name="Nishizaka S."/>
            <person name="Nomoto H."/>
            <person name="Ohta F."/>
            <person name="Oishi K."/>
            <person name="Rigoutsos I."/>
            <person name="Sano M."/>
            <person name="Sasaki A."/>
            <person name="Sasakura Y."/>
            <person name="Shoguchi E."/>
            <person name="Shin-i T."/>
            <person name="Spagnuolo A."/>
            <person name="Stainier D."/>
            <person name="Suzuki M.M."/>
            <person name="Tassy O."/>
            <person name="Takatori N."/>
            <person name="Tokuoka M."/>
            <person name="Yagi K."/>
            <person name="Yoshizaki F."/>
            <person name="Wada S."/>
            <person name="Zhang C."/>
            <person name="Hyatt P.D."/>
            <person name="Larimer F."/>
            <person name="Detter C."/>
            <person name="Doggett N."/>
            <person name="Glavina T."/>
            <person name="Hawkins T."/>
            <person name="Richardson P."/>
            <person name="Lucas S."/>
            <person name="Kohara Y."/>
            <person name="Levine M."/>
            <person name="Satoh N."/>
            <person name="Rokhsar D.S."/>
        </authorList>
    </citation>
    <scope>NUCLEOTIDE SEQUENCE [LARGE SCALE GENOMIC DNA]</scope>
</reference>
<feature type="domain" description="Sushi" evidence="3">
    <location>
        <begin position="18"/>
        <end position="76"/>
    </location>
</feature>
<keyword evidence="2" id="KW-0768">Sushi</keyword>
<reference evidence="4" key="4">
    <citation type="submission" date="2025-09" db="UniProtKB">
        <authorList>
            <consortium name="Ensembl"/>
        </authorList>
    </citation>
    <scope>IDENTIFICATION</scope>
</reference>
<evidence type="ECO:0000313" key="5">
    <source>
        <dbReference type="Proteomes" id="UP000008144"/>
    </source>
</evidence>
<proteinExistence type="predicted"/>